<dbReference type="InterPro" id="IPR036259">
    <property type="entry name" value="MFS_trans_sf"/>
</dbReference>
<evidence type="ECO:0000256" key="1">
    <source>
        <dbReference type="ARBA" id="ARBA00004141"/>
    </source>
</evidence>
<evidence type="ECO:0000313" key="8">
    <source>
        <dbReference type="EMBL" id="KAL1602156.1"/>
    </source>
</evidence>
<sequence length="1241" mass="139522">MRLLDLPPEIIDYFIDYVGPAGLEGVMHEIAQNPIIAEYIETLDLWDRRSDEEISRNRNNATNTFREDEDSMTKIKALLRNAEFFENTNRADLEEWWIEIMEEDRATAVESCDKLYATVALLALLPNLRTLQLPDQWHEVRSDEAAEALVPSVESLVSMSNENTRGRRWQALQSLETILPFVEEGYDVRIGLQCLQPFMALNSIRNLYAVSCVAIDDDWGGIPFHWRYASKSPLTRIELASCCMDAHGLDALLSHTPAVTVFRYSHQTKWDGLGFDWNPGEFLQVLASRLGKTLLDLAITVDELHGEIINGLSSFHTFANLLKLEVDVIPFCGPPLESGQRLGRDAVIPEGAAAWTHSDIPCLGDMLPDSIREVHLNTDFPLPSEQSLKSLIKNVIDRRKDRLRQLDRCIIRQYMNNTAQEIADRHEVTLEVFDMDVDDPRARALMPLWKREFDQQIGDRILHALVSNKRKDFKVVAFVPPGSESQGSKSVTIKTFDLKNVTREQLAKELKGVDVVVSALNGPALEAQATIQDAAADAGVKRLYPSEYGMHHIYRKTNDPMGYVHPAWNVKAQANERTVIHPAIRSGKMSFTMIGCGDFYNQDREKVWCPWTQAPSAVDKYTIHVIGNPDAEADYTHLDDFANFLVATLFEPAKSHNQFLNIVSDTISHSQIGKLLEQYTGKKVEMDLLGEEKMHEIWDDPSKAPKEHTESAFPVDFWYLVKGTQGKGEFIRPKSQIHNDLFSDLTYTPFEDTSRPDLATSNERKTEDGKTIVELDGGDDPIDPHNWPLLKRTRTMLILSMLVFTQAWAGSTDSLVNMKASMRYHVSPVAEDLSTAIYLFGIGSGCLFVGPLSQTLGRNPVYLGFTLAYLFFILGSALSKDYGSQVVCRYFAGLASSAALGINGASVGDMFRPVERALWFPVIAWVNVVPPVLSPIIGGWIASRDDLDWQWTNWITLIISGFAFLVAFFFLPETYLPMLLDYKAAHLRKISGSEDYVTEHEQGSGFFTTIKEVLPLSAKFSTTEPAVLSLGGFLVVLYILLFTFLSGFDYIFKRRYDLNSLQEGACFASIALGATAFSLTGPAFYAWTRRRVGYNDRASVDPEFRLWPAMITSPLLPISLFWLGWTDYSWISIYSGLGACFCFGIVLNAMYVSSYEYIIDSYGKKSSIALASVTMMRYLIAGGMVMAARPMYENIGVHWTMTLLGCVAVILTPAPYVLFKFGKKLREKSPYAIADVDKDSE</sequence>
<feature type="transmembrane region" description="Helical" evidence="6">
    <location>
        <begin position="1026"/>
        <end position="1047"/>
    </location>
</feature>
<evidence type="ECO:0000256" key="6">
    <source>
        <dbReference type="SAM" id="Phobius"/>
    </source>
</evidence>
<feature type="transmembrane region" description="Helical" evidence="6">
    <location>
        <begin position="918"/>
        <end position="942"/>
    </location>
</feature>
<dbReference type="Pfam" id="PF07690">
    <property type="entry name" value="MFS_1"/>
    <property type="match status" value="1"/>
</dbReference>
<dbReference type="CDD" id="cd17323">
    <property type="entry name" value="MFS_Tpo1_MDR_like"/>
    <property type="match status" value="1"/>
</dbReference>
<dbReference type="PANTHER" id="PTHR23502:SF188">
    <property type="entry name" value="MAJOR FACILITATOR SUPERFAMILY (MFS) PROFILE DOMAIN-CONTAINING PROTEIN"/>
    <property type="match status" value="1"/>
</dbReference>
<feature type="region of interest" description="Disordered" evidence="5">
    <location>
        <begin position="752"/>
        <end position="777"/>
    </location>
</feature>
<keyword evidence="4 6" id="KW-0472">Membrane</keyword>
<feature type="transmembrane region" description="Helical" evidence="6">
    <location>
        <begin position="1131"/>
        <end position="1155"/>
    </location>
</feature>
<dbReference type="SUPFAM" id="SSF103473">
    <property type="entry name" value="MFS general substrate transporter"/>
    <property type="match status" value="1"/>
</dbReference>
<dbReference type="SUPFAM" id="SSF51735">
    <property type="entry name" value="NAD(P)-binding Rossmann-fold domains"/>
    <property type="match status" value="1"/>
</dbReference>
<comment type="caution">
    <text evidence="8">The sequence shown here is derived from an EMBL/GenBank/DDBJ whole genome shotgun (WGS) entry which is preliminary data.</text>
</comment>
<dbReference type="Pfam" id="PF05368">
    <property type="entry name" value="NmrA"/>
    <property type="match status" value="1"/>
</dbReference>
<keyword evidence="2 6" id="KW-0812">Transmembrane</keyword>
<evidence type="ECO:0000256" key="2">
    <source>
        <dbReference type="ARBA" id="ARBA00022692"/>
    </source>
</evidence>
<feature type="transmembrane region" description="Helical" evidence="6">
    <location>
        <begin position="890"/>
        <end position="911"/>
    </location>
</feature>
<dbReference type="InterPro" id="IPR008030">
    <property type="entry name" value="NmrA-like"/>
</dbReference>
<feature type="transmembrane region" description="Helical" evidence="6">
    <location>
        <begin position="954"/>
        <end position="971"/>
    </location>
</feature>
<feature type="domain" description="Major facilitator superfamily (MFS) profile" evidence="7">
    <location>
        <begin position="795"/>
        <end position="1241"/>
    </location>
</feature>
<comment type="subcellular location">
    <subcellularLocation>
        <location evidence="1">Membrane</location>
        <topology evidence="1">Multi-pass membrane protein</topology>
    </subcellularLocation>
</comment>
<feature type="transmembrane region" description="Helical" evidence="6">
    <location>
        <begin position="1199"/>
        <end position="1219"/>
    </location>
</feature>
<feature type="transmembrane region" description="Helical" evidence="6">
    <location>
        <begin position="1167"/>
        <end position="1187"/>
    </location>
</feature>
<gene>
    <name evidence="8" type="ORF">SLS59_004841</name>
</gene>
<evidence type="ECO:0000259" key="7">
    <source>
        <dbReference type="PROSITE" id="PS50850"/>
    </source>
</evidence>
<feature type="transmembrane region" description="Helical" evidence="6">
    <location>
        <begin position="796"/>
        <end position="816"/>
    </location>
</feature>
<dbReference type="InterPro" id="IPR036291">
    <property type="entry name" value="NAD(P)-bd_dom_sf"/>
</dbReference>
<keyword evidence="3 6" id="KW-1133">Transmembrane helix</keyword>
<dbReference type="EMBL" id="JAKIXB020000014">
    <property type="protein sequence ID" value="KAL1602156.1"/>
    <property type="molecule type" value="Genomic_DNA"/>
</dbReference>
<proteinExistence type="predicted"/>
<name>A0ABR3RCH5_9PLEO</name>
<feature type="compositionally biased region" description="Basic and acidic residues" evidence="5">
    <location>
        <begin position="762"/>
        <end position="773"/>
    </location>
</feature>
<dbReference type="PROSITE" id="PS50850">
    <property type="entry name" value="MFS"/>
    <property type="match status" value="1"/>
</dbReference>
<organism evidence="8 9">
    <name type="scientific">Nothophoma quercina</name>
    <dbReference type="NCBI Taxonomy" id="749835"/>
    <lineage>
        <taxon>Eukaryota</taxon>
        <taxon>Fungi</taxon>
        <taxon>Dikarya</taxon>
        <taxon>Ascomycota</taxon>
        <taxon>Pezizomycotina</taxon>
        <taxon>Dothideomycetes</taxon>
        <taxon>Pleosporomycetidae</taxon>
        <taxon>Pleosporales</taxon>
        <taxon>Pleosporineae</taxon>
        <taxon>Didymellaceae</taxon>
        <taxon>Nothophoma</taxon>
    </lineage>
</organism>
<dbReference type="PANTHER" id="PTHR23502">
    <property type="entry name" value="MAJOR FACILITATOR SUPERFAMILY"/>
    <property type="match status" value="1"/>
</dbReference>
<feature type="transmembrane region" description="Helical" evidence="6">
    <location>
        <begin position="836"/>
        <end position="853"/>
    </location>
</feature>
<feature type="transmembrane region" description="Helical" evidence="6">
    <location>
        <begin position="860"/>
        <end position="878"/>
    </location>
</feature>
<accession>A0ABR3RCH5</accession>
<protein>
    <recommendedName>
        <fullName evidence="7">Major facilitator superfamily (MFS) profile domain-containing protein</fullName>
    </recommendedName>
</protein>
<dbReference type="Proteomes" id="UP001521222">
    <property type="component" value="Unassembled WGS sequence"/>
</dbReference>
<evidence type="ECO:0000313" key="9">
    <source>
        <dbReference type="Proteomes" id="UP001521222"/>
    </source>
</evidence>
<dbReference type="InterPro" id="IPR011701">
    <property type="entry name" value="MFS"/>
</dbReference>
<evidence type="ECO:0000256" key="4">
    <source>
        <dbReference type="ARBA" id="ARBA00023136"/>
    </source>
</evidence>
<feature type="transmembrane region" description="Helical" evidence="6">
    <location>
        <begin position="1067"/>
        <end position="1085"/>
    </location>
</feature>
<dbReference type="Gene3D" id="1.20.1250.20">
    <property type="entry name" value="MFS general substrate transporter like domains"/>
    <property type="match status" value="1"/>
</dbReference>
<dbReference type="Gene3D" id="3.90.25.10">
    <property type="entry name" value="UDP-galactose 4-epimerase, domain 1"/>
    <property type="match status" value="1"/>
</dbReference>
<evidence type="ECO:0000256" key="5">
    <source>
        <dbReference type="SAM" id="MobiDB-lite"/>
    </source>
</evidence>
<dbReference type="Gene3D" id="3.40.50.720">
    <property type="entry name" value="NAD(P)-binding Rossmann-like Domain"/>
    <property type="match status" value="1"/>
</dbReference>
<keyword evidence="9" id="KW-1185">Reference proteome</keyword>
<evidence type="ECO:0000256" key="3">
    <source>
        <dbReference type="ARBA" id="ARBA00022989"/>
    </source>
</evidence>
<reference evidence="8 9" key="1">
    <citation type="submission" date="2024-02" db="EMBL/GenBank/DDBJ databases">
        <title>De novo assembly and annotation of 12 fungi associated with fruit tree decline syndrome in Ontario, Canada.</title>
        <authorList>
            <person name="Sulman M."/>
            <person name="Ellouze W."/>
            <person name="Ilyukhin E."/>
        </authorList>
    </citation>
    <scope>NUCLEOTIDE SEQUENCE [LARGE SCALE GENOMIC DNA]</scope>
    <source>
        <strain evidence="8 9">M97-236</strain>
    </source>
</reference>
<dbReference type="InterPro" id="IPR020846">
    <property type="entry name" value="MFS_dom"/>
</dbReference>